<dbReference type="InterPro" id="IPR011701">
    <property type="entry name" value="MFS"/>
</dbReference>
<feature type="transmembrane region" description="Helical" evidence="5">
    <location>
        <begin position="192"/>
        <end position="210"/>
    </location>
</feature>
<feature type="transmembrane region" description="Helical" evidence="5">
    <location>
        <begin position="333"/>
        <end position="353"/>
    </location>
</feature>
<protein>
    <recommendedName>
        <fullName evidence="6">Major facilitator superfamily (MFS) profile domain-containing protein</fullName>
    </recommendedName>
</protein>
<organism evidence="7 8">
    <name type="scientific">Mesorhabditis spiculigera</name>
    <dbReference type="NCBI Taxonomy" id="96644"/>
    <lineage>
        <taxon>Eukaryota</taxon>
        <taxon>Metazoa</taxon>
        <taxon>Ecdysozoa</taxon>
        <taxon>Nematoda</taxon>
        <taxon>Chromadorea</taxon>
        <taxon>Rhabditida</taxon>
        <taxon>Rhabditina</taxon>
        <taxon>Rhabditomorpha</taxon>
        <taxon>Rhabditoidea</taxon>
        <taxon>Rhabditidae</taxon>
        <taxon>Mesorhabditinae</taxon>
        <taxon>Mesorhabditis</taxon>
    </lineage>
</organism>
<dbReference type="GO" id="GO:0006820">
    <property type="term" value="P:monoatomic anion transport"/>
    <property type="evidence" value="ECO:0007669"/>
    <property type="project" value="TreeGrafter"/>
</dbReference>
<evidence type="ECO:0000256" key="2">
    <source>
        <dbReference type="ARBA" id="ARBA00022692"/>
    </source>
</evidence>
<comment type="caution">
    <text evidence="7">The sequence shown here is derived from an EMBL/GenBank/DDBJ whole genome shotgun (WGS) entry which is preliminary data.</text>
</comment>
<dbReference type="EMBL" id="CATQJA010000676">
    <property type="protein sequence ID" value="CAJ0562976.1"/>
    <property type="molecule type" value="Genomic_DNA"/>
</dbReference>
<name>A0AA36C875_9BILA</name>
<dbReference type="SUPFAM" id="SSF103473">
    <property type="entry name" value="MFS general substrate transporter"/>
    <property type="match status" value="1"/>
</dbReference>
<dbReference type="Gene3D" id="1.20.1250.20">
    <property type="entry name" value="MFS general substrate transporter like domains"/>
    <property type="match status" value="2"/>
</dbReference>
<evidence type="ECO:0000259" key="6">
    <source>
        <dbReference type="PROSITE" id="PS50850"/>
    </source>
</evidence>
<reference evidence="7" key="1">
    <citation type="submission" date="2023-06" db="EMBL/GenBank/DDBJ databases">
        <authorList>
            <person name="Delattre M."/>
        </authorList>
    </citation>
    <scope>NUCLEOTIDE SEQUENCE</scope>
    <source>
        <strain evidence="7">AF72</strain>
    </source>
</reference>
<keyword evidence="3 5" id="KW-1133">Transmembrane helix</keyword>
<evidence type="ECO:0000256" key="3">
    <source>
        <dbReference type="ARBA" id="ARBA00022989"/>
    </source>
</evidence>
<feature type="transmembrane region" description="Helical" evidence="5">
    <location>
        <begin position="291"/>
        <end position="312"/>
    </location>
</feature>
<dbReference type="InterPro" id="IPR036259">
    <property type="entry name" value="MFS_trans_sf"/>
</dbReference>
<evidence type="ECO:0000256" key="4">
    <source>
        <dbReference type="ARBA" id="ARBA00023136"/>
    </source>
</evidence>
<keyword evidence="4 5" id="KW-0472">Membrane</keyword>
<feature type="transmembrane region" description="Helical" evidence="5">
    <location>
        <begin position="159"/>
        <end position="180"/>
    </location>
</feature>
<feature type="transmembrane region" description="Helical" evidence="5">
    <location>
        <begin position="72"/>
        <end position="92"/>
    </location>
</feature>
<feature type="transmembrane region" description="Helical" evidence="5">
    <location>
        <begin position="99"/>
        <end position="119"/>
    </location>
</feature>
<keyword evidence="2 5" id="KW-0812">Transmembrane</keyword>
<dbReference type="Proteomes" id="UP001177023">
    <property type="component" value="Unassembled WGS sequence"/>
</dbReference>
<feature type="transmembrane region" description="Helical" evidence="5">
    <location>
        <begin position="425"/>
        <end position="446"/>
    </location>
</feature>
<feature type="non-terminal residue" evidence="7">
    <location>
        <position position="1"/>
    </location>
</feature>
<feature type="transmembrane region" description="Helical" evidence="5">
    <location>
        <begin position="399"/>
        <end position="419"/>
    </location>
</feature>
<evidence type="ECO:0000256" key="1">
    <source>
        <dbReference type="ARBA" id="ARBA00004141"/>
    </source>
</evidence>
<dbReference type="GO" id="GO:0016020">
    <property type="term" value="C:membrane"/>
    <property type="evidence" value="ECO:0007669"/>
    <property type="project" value="UniProtKB-SubCell"/>
</dbReference>
<dbReference type="FunFam" id="1.20.1250.20:FF:000355">
    <property type="entry name" value="SLC (SoLute Carrier) homolog"/>
    <property type="match status" value="1"/>
</dbReference>
<comment type="subcellular location">
    <subcellularLocation>
        <location evidence="1">Membrane</location>
        <topology evidence="1">Multi-pass membrane protein</topology>
    </subcellularLocation>
</comment>
<keyword evidence="8" id="KW-1185">Reference proteome</keyword>
<dbReference type="GO" id="GO:0022857">
    <property type="term" value="F:transmembrane transporter activity"/>
    <property type="evidence" value="ECO:0007669"/>
    <property type="project" value="InterPro"/>
</dbReference>
<dbReference type="Pfam" id="PF07690">
    <property type="entry name" value="MFS_1"/>
    <property type="match status" value="1"/>
</dbReference>
<feature type="domain" description="Major facilitator superfamily (MFS) profile" evidence="6">
    <location>
        <begin position="1"/>
        <end position="451"/>
    </location>
</feature>
<feature type="transmembrane region" description="Helical" evidence="5">
    <location>
        <begin position="259"/>
        <end position="279"/>
    </location>
</feature>
<proteinExistence type="predicted"/>
<feature type="transmembrane region" description="Helical" evidence="5">
    <location>
        <begin position="359"/>
        <end position="387"/>
    </location>
</feature>
<dbReference type="AlphaFoldDB" id="A0AA36C875"/>
<dbReference type="PANTHER" id="PTHR11662">
    <property type="entry name" value="SOLUTE CARRIER FAMILY 17"/>
    <property type="match status" value="1"/>
</dbReference>
<evidence type="ECO:0000313" key="7">
    <source>
        <dbReference type="EMBL" id="CAJ0562976.1"/>
    </source>
</evidence>
<accession>A0AA36C875</accession>
<gene>
    <name evidence="7" type="ORF">MSPICULIGERA_LOCUS2290</name>
</gene>
<feature type="transmembrane region" description="Helical" evidence="5">
    <location>
        <begin position="131"/>
        <end position="152"/>
    </location>
</feature>
<dbReference type="InterPro" id="IPR020846">
    <property type="entry name" value="MFS_dom"/>
</dbReference>
<evidence type="ECO:0000256" key="5">
    <source>
        <dbReference type="SAM" id="Phobius"/>
    </source>
</evidence>
<dbReference type="PROSITE" id="PS50850">
    <property type="entry name" value="MFS"/>
    <property type="match status" value="1"/>
</dbReference>
<dbReference type="InterPro" id="IPR050382">
    <property type="entry name" value="MFS_Na/Anion_cotransporter"/>
</dbReference>
<dbReference type="FunFam" id="1.20.1250.20:FF:000941">
    <property type="entry name" value="Uncharacterized protein"/>
    <property type="match status" value="1"/>
</dbReference>
<evidence type="ECO:0000313" key="8">
    <source>
        <dbReference type="Proteomes" id="UP001177023"/>
    </source>
</evidence>
<dbReference type="PANTHER" id="PTHR11662:SF405">
    <property type="entry name" value="PROTEIN CBG12249"/>
    <property type="match status" value="1"/>
</dbReference>
<sequence>MSGLYVMVSMRLNLSMGVTCMVNSTAFEKPRISQNTSFLQDSRQCLYAYDESTPTESGYGGTLLWSPSMQGLLFSATFYGSLVTIAISGYFADRFGPKAILFVAALDYTLMTLLGPVLAENSYWAYFGSRLIIGVGEGFVFPCINCMVARWFPQSEKSTVGAIYTSGTQIAAGFTALIVAGLCSSPWGWPSIYYIFGALGLVWATVFWIFSSNSPTENRWLSQEEAAYIEENLSSKAQADIFKENSIPWRELFFGKACLANYTSQFAFNFAASLMQAFLPTYFKEVLHIPIHMNGIFTMVPFASQITSKLILGMVSDYMKRNKILDPDVSGKIFQGVSAFGSGMALFALGYIPSCASPFIALPILLAYGIFFSFAICGFFTSLISIAPPYSGTMTSISMTYATVANVSGPMLLSFIEFMGWPHKWMIIFTCASSMCMLSGVHYIYAGEAKVQEWARMKVSASEKSLPETKTFA</sequence>